<dbReference type="EMBL" id="UOGF01000055">
    <property type="protein sequence ID" value="VAX29719.1"/>
    <property type="molecule type" value="Genomic_DNA"/>
</dbReference>
<dbReference type="InterPro" id="IPR006095">
    <property type="entry name" value="Glu/Leu/Phe/Val/Trp_DH"/>
</dbReference>
<evidence type="ECO:0000259" key="4">
    <source>
        <dbReference type="SMART" id="SM00839"/>
    </source>
</evidence>
<dbReference type="Gene3D" id="3.40.50.720">
    <property type="entry name" value="NAD(P)-binding Rossmann-like Domain"/>
    <property type="match status" value="1"/>
</dbReference>
<dbReference type="SUPFAM" id="SSF51735">
    <property type="entry name" value="NAD(P)-binding Rossmann-fold domains"/>
    <property type="match status" value="1"/>
</dbReference>
<dbReference type="InterPro" id="IPR006096">
    <property type="entry name" value="Glu/Leu/Phe/Val/Trp_DH_C"/>
</dbReference>
<dbReference type="GO" id="GO:0004352">
    <property type="term" value="F:glutamate dehydrogenase (NAD+) activity"/>
    <property type="evidence" value="ECO:0007669"/>
    <property type="project" value="UniProtKB-EC"/>
</dbReference>
<organism evidence="5">
    <name type="scientific">hydrothermal vent metagenome</name>
    <dbReference type="NCBI Taxonomy" id="652676"/>
    <lineage>
        <taxon>unclassified sequences</taxon>
        <taxon>metagenomes</taxon>
        <taxon>ecological metagenomes</taxon>
    </lineage>
</organism>
<dbReference type="PANTHER" id="PTHR11606">
    <property type="entry name" value="GLUTAMATE DEHYDROGENASE"/>
    <property type="match status" value="1"/>
</dbReference>
<dbReference type="EC" id="1.4.1.4" evidence="5"/>
<name>A0A3B1CHM4_9ZZZZ</name>
<dbReference type="InterPro" id="IPR046346">
    <property type="entry name" value="Aminoacid_DH-like_N_sf"/>
</dbReference>
<evidence type="ECO:0000256" key="1">
    <source>
        <dbReference type="ARBA" id="ARBA00006382"/>
    </source>
</evidence>
<dbReference type="Pfam" id="PF02812">
    <property type="entry name" value="ELFV_dehydrog_N"/>
    <property type="match status" value="1"/>
</dbReference>
<dbReference type="Pfam" id="PF00208">
    <property type="entry name" value="ELFV_dehydrog"/>
    <property type="match status" value="1"/>
</dbReference>
<dbReference type="GO" id="GO:0006538">
    <property type="term" value="P:L-glutamate catabolic process"/>
    <property type="evidence" value="ECO:0007669"/>
    <property type="project" value="TreeGrafter"/>
</dbReference>
<sequence length="419" mass="45779">MSTEMKKCVCQDAQHHFFTRAFDGLNLNESQRALLLSSFRETQVSIPVLIHRDGKEQLKTFTGYRVQHNHARGPFKGGLRFHPEVNLGEVRALAQLMTWKTALVDIPFGGAKGGISVEPASLSLSELETISKRFCQKMAPIIGIHVDIPAPDVGTGPQVMAWMLEEYSKSNGFSKAVVTGKPIELGGSAGRLEATGHGVAHLTHKAASQKGLVPKETKIVIQGFGNVGSHTARHLARLGYCIVGLSDVTGGFYAEKGIDIEKAVSHVSERTSLKGLPGCETISNENLLKLPCDILIPAALEATITCDNAGEIQAQLIVEAANMPLTHGADTELRNRGVNIVPDLLANVGGVLVSYYEWVQNLQEFPWMRETVLRRLEERLSDVYAKVSHLAKEKQVDLRTAAYEIAIERVNRASTLRGF</sequence>
<dbReference type="SMART" id="SM00839">
    <property type="entry name" value="ELFV_dehydrog"/>
    <property type="match status" value="1"/>
</dbReference>
<dbReference type="PRINTS" id="PR00082">
    <property type="entry name" value="GLFDHDRGNASE"/>
</dbReference>
<dbReference type="AlphaFoldDB" id="A0A3B1CHM4"/>
<protein>
    <submittedName>
        <fullName evidence="5">NAD-specific glutamate dehydrogenase NADP-specific glutamate dehydrogenase</fullName>
        <ecNumber evidence="5">1.4.1.2</ecNumber>
        <ecNumber evidence="5">1.4.1.4</ecNumber>
    </submittedName>
</protein>
<feature type="domain" description="Glutamate/phenylalanine/leucine/valine/L-tryptophan dehydrogenase C-terminal" evidence="4">
    <location>
        <begin position="188"/>
        <end position="418"/>
    </location>
</feature>
<evidence type="ECO:0000313" key="5">
    <source>
        <dbReference type="EMBL" id="VAX29719.1"/>
    </source>
</evidence>
<dbReference type="Gene3D" id="3.40.50.10860">
    <property type="entry name" value="Leucine Dehydrogenase, chain A, domain 1"/>
    <property type="match status" value="1"/>
</dbReference>
<proteinExistence type="inferred from homology"/>
<dbReference type="InterPro" id="IPR036291">
    <property type="entry name" value="NAD(P)-bd_dom_sf"/>
</dbReference>
<dbReference type="EC" id="1.4.1.2" evidence="5"/>
<dbReference type="InterPro" id="IPR033922">
    <property type="entry name" value="NAD_bind_Glu_DH"/>
</dbReference>
<gene>
    <name evidence="5" type="ORF">MNBD_NITROSPIRAE01-499</name>
</gene>
<dbReference type="InterPro" id="IPR006097">
    <property type="entry name" value="Glu/Leu/Phe/Val/Trp_DH_dimer"/>
</dbReference>
<reference evidence="5" key="1">
    <citation type="submission" date="2018-06" db="EMBL/GenBank/DDBJ databases">
        <authorList>
            <person name="Zhirakovskaya E."/>
        </authorList>
    </citation>
    <scope>NUCLEOTIDE SEQUENCE</scope>
</reference>
<dbReference type="InterPro" id="IPR014362">
    <property type="entry name" value="Glu_DH"/>
</dbReference>
<keyword evidence="3" id="KW-0520">NAD</keyword>
<comment type="similarity">
    <text evidence="1">Belongs to the Glu/Leu/Phe/Val dehydrogenases family.</text>
</comment>
<accession>A0A3B1CHM4</accession>
<keyword evidence="2 5" id="KW-0560">Oxidoreductase</keyword>
<dbReference type="PIRSF" id="PIRSF000185">
    <property type="entry name" value="Glu_DH"/>
    <property type="match status" value="1"/>
</dbReference>
<dbReference type="PANTHER" id="PTHR11606:SF24">
    <property type="entry name" value="NAD-SPECIFIC GLUTAMATE DEHYDROGENASE"/>
    <property type="match status" value="1"/>
</dbReference>
<evidence type="ECO:0000256" key="2">
    <source>
        <dbReference type="ARBA" id="ARBA00023002"/>
    </source>
</evidence>
<dbReference type="CDD" id="cd01076">
    <property type="entry name" value="NAD_bind_1_Glu_DH"/>
    <property type="match status" value="1"/>
</dbReference>
<dbReference type="GO" id="GO:0004354">
    <property type="term" value="F:glutamate dehydrogenase (NADP+) activity"/>
    <property type="evidence" value="ECO:0007669"/>
    <property type="project" value="UniProtKB-EC"/>
</dbReference>
<evidence type="ECO:0000256" key="3">
    <source>
        <dbReference type="ARBA" id="ARBA00023027"/>
    </source>
</evidence>
<dbReference type="SUPFAM" id="SSF53223">
    <property type="entry name" value="Aminoacid dehydrogenase-like, N-terminal domain"/>
    <property type="match status" value="1"/>
</dbReference>